<evidence type="ECO:0000313" key="3">
    <source>
        <dbReference type="Proteomes" id="UP000182569"/>
    </source>
</evidence>
<accession>A0A1J0GCV7</accession>
<dbReference type="STRING" id="1552.A7L45_00885"/>
<proteinExistence type="predicted"/>
<feature type="domain" description="DUF1540" evidence="1">
    <location>
        <begin position="65"/>
        <end position="103"/>
    </location>
</feature>
<keyword evidence="3" id="KW-1185">Reference proteome</keyword>
<dbReference type="EMBL" id="CP015756">
    <property type="protein sequence ID" value="APC38726.1"/>
    <property type="molecule type" value="Genomic_DNA"/>
</dbReference>
<gene>
    <name evidence="2" type="ORF">A7L45_00885</name>
</gene>
<reference evidence="3" key="1">
    <citation type="journal article" date="2016" name="Front. Microbiol.">
        <title>Complete Genome Sequence of Clostridium estertheticum DSM 8809, a Microbe Identified in Spoiled Vacuum Packed Beef.</title>
        <authorList>
            <person name="Yu Z."/>
            <person name="Gunn L."/>
            <person name="Brennan E."/>
            <person name="Reid R."/>
            <person name="Wall P.G."/>
            <person name="Gaora O.P."/>
            <person name="Hurley D."/>
            <person name="Bolton D."/>
            <person name="Fanning S."/>
        </authorList>
    </citation>
    <scope>NUCLEOTIDE SEQUENCE [LARGE SCALE GENOMIC DNA]</scope>
    <source>
        <strain evidence="3">DSM 8809</strain>
    </source>
</reference>
<sequence>MSKINCGVLNCSHNDENICYANIINVGGKNARKDSDTCCATFLDSIVYSDLTNIVHSNSNGCDVVSCNVGTCIYNSNELCSAKSIEVNGENVNLYSETDCLTFKTK</sequence>
<evidence type="ECO:0000313" key="2">
    <source>
        <dbReference type="EMBL" id="APC38726.1"/>
    </source>
</evidence>
<dbReference type="InterPro" id="IPR011437">
    <property type="entry name" value="DUF1540"/>
</dbReference>
<evidence type="ECO:0000259" key="1">
    <source>
        <dbReference type="Pfam" id="PF07561"/>
    </source>
</evidence>
<dbReference type="Proteomes" id="UP000182569">
    <property type="component" value="Chromosome"/>
</dbReference>
<name>A0A1J0GCV7_9CLOT</name>
<feature type="domain" description="DUF1540" evidence="1">
    <location>
        <begin position="4"/>
        <end position="42"/>
    </location>
</feature>
<organism evidence="2 3">
    <name type="scientific">Clostridium estertheticum subsp. estertheticum</name>
    <dbReference type="NCBI Taxonomy" id="1552"/>
    <lineage>
        <taxon>Bacteria</taxon>
        <taxon>Bacillati</taxon>
        <taxon>Bacillota</taxon>
        <taxon>Clostridia</taxon>
        <taxon>Eubacteriales</taxon>
        <taxon>Clostridiaceae</taxon>
        <taxon>Clostridium</taxon>
    </lineage>
</organism>
<protein>
    <recommendedName>
        <fullName evidence="1">DUF1540 domain-containing protein</fullName>
    </recommendedName>
</protein>
<dbReference type="AlphaFoldDB" id="A0A1J0GCV7"/>
<dbReference type="RefSeq" id="WP_071611022.1">
    <property type="nucleotide sequence ID" value="NZ_CP015756.1"/>
</dbReference>
<dbReference type="OrthoDB" id="9792226at2"/>
<dbReference type="KEGG" id="ceu:A7L45_00885"/>
<dbReference type="Pfam" id="PF07561">
    <property type="entry name" value="DUF1540"/>
    <property type="match status" value="2"/>
</dbReference>